<protein>
    <submittedName>
        <fullName evidence="2">Uncharacterized protein</fullName>
    </submittedName>
</protein>
<evidence type="ECO:0000313" key="3">
    <source>
        <dbReference type="Proteomes" id="UP000295673"/>
    </source>
</evidence>
<reference evidence="2 3" key="1">
    <citation type="submission" date="2019-03" db="EMBL/GenBank/DDBJ databases">
        <title>Genomic Encyclopedia of Archaeal and Bacterial Type Strains, Phase II (KMG-II): from individual species to whole genera.</title>
        <authorList>
            <person name="Goeker M."/>
        </authorList>
    </citation>
    <scope>NUCLEOTIDE SEQUENCE [LARGE SCALE GENOMIC DNA]</scope>
    <source>
        <strain evidence="2 3">DSM 26433</strain>
    </source>
</reference>
<keyword evidence="1" id="KW-0472">Membrane</keyword>
<feature type="transmembrane region" description="Helical" evidence="1">
    <location>
        <begin position="7"/>
        <end position="29"/>
    </location>
</feature>
<sequence>MPKLVRLYITQVLIGFGVSAVFVALLLWLDVANLAHLVMHTEGGFLALFVLWFLNGIVFASVQFAYSIMRMAHHDDGSGGGKRDALPVLLSDPVPVPARKVRRQS</sequence>
<organism evidence="2 3">
    <name type="scientific">Shimia isoporae</name>
    <dbReference type="NCBI Taxonomy" id="647720"/>
    <lineage>
        <taxon>Bacteria</taxon>
        <taxon>Pseudomonadati</taxon>
        <taxon>Pseudomonadota</taxon>
        <taxon>Alphaproteobacteria</taxon>
        <taxon>Rhodobacterales</taxon>
        <taxon>Roseobacteraceae</taxon>
    </lineage>
</organism>
<keyword evidence="3" id="KW-1185">Reference proteome</keyword>
<dbReference type="RefSeq" id="WP_132859902.1">
    <property type="nucleotide sequence ID" value="NZ_SMGR01000001.1"/>
</dbReference>
<dbReference type="Proteomes" id="UP000295673">
    <property type="component" value="Unassembled WGS sequence"/>
</dbReference>
<name>A0A4R1NXB1_9RHOB</name>
<evidence type="ECO:0000313" key="2">
    <source>
        <dbReference type="EMBL" id="TCL09908.1"/>
    </source>
</evidence>
<proteinExistence type="predicted"/>
<feature type="transmembrane region" description="Helical" evidence="1">
    <location>
        <begin position="44"/>
        <end position="66"/>
    </location>
</feature>
<keyword evidence="1" id="KW-1133">Transmembrane helix</keyword>
<dbReference type="OrthoDB" id="8115457at2"/>
<comment type="caution">
    <text evidence="2">The sequence shown here is derived from an EMBL/GenBank/DDBJ whole genome shotgun (WGS) entry which is preliminary data.</text>
</comment>
<dbReference type="AlphaFoldDB" id="A0A4R1NXB1"/>
<gene>
    <name evidence="2" type="ORF">BXY66_1975</name>
</gene>
<keyword evidence="1" id="KW-0812">Transmembrane</keyword>
<dbReference type="EMBL" id="SMGR01000001">
    <property type="protein sequence ID" value="TCL09908.1"/>
    <property type="molecule type" value="Genomic_DNA"/>
</dbReference>
<evidence type="ECO:0000256" key="1">
    <source>
        <dbReference type="SAM" id="Phobius"/>
    </source>
</evidence>
<accession>A0A4R1NXB1</accession>